<evidence type="ECO:0000313" key="3">
    <source>
        <dbReference type="Proteomes" id="UP000235672"/>
    </source>
</evidence>
<dbReference type="Proteomes" id="UP000235672">
    <property type="component" value="Unassembled WGS sequence"/>
</dbReference>
<keyword evidence="1" id="KW-0560">Oxidoreductase</keyword>
<evidence type="ECO:0000256" key="1">
    <source>
        <dbReference type="ARBA" id="ARBA00023002"/>
    </source>
</evidence>
<organism evidence="2 3">
    <name type="scientific">Hyaloscypha hepaticicola</name>
    <dbReference type="NCBI Taxonomy" id="2082293"/>
    <lineage>
        <taxon>Eukaryota</taxon>
        <taxon>Fungi</taxon>
        <taxon>Dikarya</taxon>
        <taxon>Ascomycota</taxon>
        <taxon>Pezizomycotina</taxon>
        <taxon>Leotiomycetes</taxon>
        <taxon>Helotiales</taxon>
        <taxon>Hyaloscyphaceae</taxon>
        <taxon>Hyaloscypha</taxon>
    </lineage>
</organism>
<keyword evidence="3" id="KW-1185">Reference proteome</keyword>
<protein>
    <recommendedName>
        <fullName evidence="4">MGS207 protein</fullName>
    </recommendedName>
</protein>
<dbReference type="PANTHER" id="PTHR35870:SF6">
    <property type="entry name" value="MGS207 PROTEIN"/>
    <property type="match status" value="1"/>
</dbReference>
<dbReference type="EMBL" id="KZ613467">
    <property type="protein sequence ID" value="PMD26474.1"/>
    <property type="molecule type" value="Genomic_DNA"/>
</dbReference>
<accession>A0A2J6QJP0</accession>
<dbReference type="STRING" id="1745343.A0A2J6QJP0"/>
<dbReference type="AlphaFoldDB" id="A0A2J6QJP0"/>
<dbReference type="Pfam" id="PF14027">
    <property type="entry name" value="Questin_oxidase"/>
    <property type="match status" value="1"/>
</dbReference>
<dbReference type="OrthoDB" id="10265971at2759"/>
<sequence>MSAPMIAWVPLVNRIHRYLTTSTYSAQSIDISSVETHDVETAPEKRPRTLKHLIRANHVNHSIIYHNLQYHNHMPHLLGSAYLLGANVDQLQTIYDAESKELEEWKDSPGEISDGDWREYLGDRRYQRAFVDFFEDELALKFGYDWKRVAEEYLFTGKEPLVNGVVGGLGHPLIHLGYAYELSSKELGMEALAMACSSYNYLHKYLDDPSYTKDSTYSTSSPLEILHNIANDARFDGLFKERGDGNIESLFKNHEDLVLEHWNAWKIDDPNKQFQDSQDAAVALLVRTVQPGTHAYDFFLVHLLTSSHAVRILIPRIPKRFHVSLVRQWWLLAIAVYVAQLRPKINDDIEEKPNKQWDYVEDKAVNGQWATDAHYVKALRAIKAAAFTWGDVHERYLSAAVKFADDFSGWTRFGPMDEDD</sequence>
<evidence type="ECO:0008006" key="4">
    <source>
        <dbReference type="Google" id="ProtNLM"/>
    </source>
</evidence>
<evidence type="ECO:0000313" key="2">
    <source>
        <dbReference type="EMBL" id="PMD26474.1"/>
    </source>
</evidence>
<dbReference type="PANTHER" id="PTHR35870">
    <property type="entry name" value="PROTEIN, PUTATIVE (AFU_ORTHOLOGUE AFUA_5G03330)-RELATED"/>
    <property type="match status" value="1"/>
</dbReference>
<name>A0A2J6QJP0_9HELO</name>
<dbReference type="GO" id="GO:0016491">
    <property type="term" value="F:oxidoreductase activity"/>
    <property type="evidence" value="ECO:0007669"/>
    <property type="project" value="UniProtKB-KW"/>
</dbReference>
<reference evidence="2 3" key="1">
    <citation type="submission" date="2016-05" db="EMBL/GenBank/DDBJ databases">
        <title>A degradative enzymes factory behind the ericoid mycorrhizal symbiosis.</title>
        <authorList>
            <consortium name="DOE Joint Genome Institute"/>
            <person name="Martino E."/>
            <person name="Morin E."/>
            <person name="Grelet G."/>
            <person name="Kuo A."/>
            <person name="Kohler A."/>
            <person name="Daghino S."/>
            <person name="Barry K."/>
            <person name="Choi C."/>
            <person name="Cichocki N."/>
            <person name="Clum A."/>
            <person name="Copeland A."/>
            <person name="Hainaut M."/>
            <person name="Haridas S."/>
            <person name="Labutti K."/>
            <person name="Lindquist E."/>
            <person name="Lipzen A."/>
            <person name="Khouja H.-R."/>
            <person name="Murat C."/>
            <person name="Ohm R."/>
            <person name="Olson A."/>
            <person name="Spatafora J."/>
            <person name="Veneault-Fourrey C."/>
            <person name="Henrissat B."/>
            <person name="Grigoriev I."/>
            <person name="Martin F."/>
            <person name="Perotto S."/>
        </authorList>
    </citation>
    <scope>NUCLEOTIDE SEQUENCE [LARGE SCALE GENOMIC DNA]</scope>
    <source>
        <strain evidence="2 3">UAMH 7357</strain>
    </source>
</reference>
<proteinExistence type="predicted"/>
<dbReference type="InterPro" id="IPR025337">
    <property type="entry name" value="Questin_oxidase-like"/>
</dbReference>
<gene>
    <name evidence="2" type="ORF">NA56DRAFT_286317</name>
</gene>